<evidence type="ECO:0000256" key="9">
    <source>
        <dbReference type="ARBA" id="ARBA00023239"/>
    </source>
</evidence>
<sequence length="442" mass="49264">MALVGAKRWSSSDRSFWSCQNVRNLNIAVGNASKATHPHHPHPVDASGRKRQHEGTNLFLPGATVATLFMLGALHIRRMYEEKQIEEARRQGIEPSFVPDWKASFLQVLPLRFISRTWGTLTSMELPLWLRPHVYNSWARAFKANLDEASRPIEEYVSLRDFFTRSLKDGARPLDSSTSCLLSPTDGIVLQCGQVEGTGTMIEQVKGFSYSVSALLGTNPHVSPASVLEDEKTSHALVRSEAPAANSRETSASHLQVPRSPSELATKGFFYCVLYLGPGDYHRIHSPTDWDIFYRRHFYGRLFPVNERAVRTIRNLYVVNERVVLEGRWAQGFMAMAAVGATNVGSIELKFEPELKTNLPKLGLSLATMNSRTYVGNGHVVKAGEEVALFNLGSTVVLVFEAPSAHSEGESVHEISRPTAKNFRFTVENGQRIKMGQALGKW</sequence>
<organism evidence="14 15">
    <name type="scientific">Riccia fluitans</name>
    <dbReference type="NCBI Taxonomy" id="41844"/>
    <lineage>
        <taxon>Eukaryota</taxon>
        <taxon>Viridiplantae</taxon>
        <taxon>Streptophyta</taxon>
        <taxon>Embryophyta</taxon>
        <taxon>Marchantiophyta</taxon>
        <taxon>Marchantiopsida</taxon>
        <taxon>Marchantiidae</taxon>
        <taxon>Marchantiales</taxon>
        <taxon>Ricciaceae</taxon>
        <taxon>Riccia</taxon>
    </lineage>
</organism>
<feature type="active site" description="Charge relay system; for autoendoproteolytic cleavage activity" evidence="12">
    <location>
        <position position="186"/>
    </location>
</feature>
<keyword evidence="12" id="KW-0999">Mitochondrion inner membrane</keyword>
<keyword evidence="3 12" id="KW-0812">Transmembrane</keyword>
<keyword evidence="7 12" id="KW-0472">Membrane</keyword>
<keyword evidence="4 12" id="KW-0210">Decarboxylase</keyword>
<dbReference type="NCBIfam" id="TIGR00163">
    <property type="entry name" value="PS_decarb"/>
    <property type="match status" value="1"/>
</dbReference>
<feature type="chain" id="PRO_5044512132" description="Phosphatidylserine decarboxylase 1 alpha chain" evidence="12">
    <location>
        <begin position="394"/>
        <end position="442"/>
    </location>
</feature>
<dbReference type="InterPro" id="IPR033661">
    <property type="entry name" value="PSD_type1_euk"/>
</dbReference>
<comment type="pathway">
    <text evidence="12">Phospholipid metabolism; phosphatidylethanolamine biosynthesis; phosphatidylethanolamine from CDP-diacylglycerol: step 2/2.</text>
</comment>
<evidence type="ECO:0000256" key="1">
    <source>
        <dbReference type="ARBA" id="ARBA00005189"/>
    </source>
</evidence>
<keyword evidence="11 12" id="KW-0670">Pyruvate</keyword>
<feature type="topological domain" description="Mitochondrial intermembrane" evidence="12">
    <location>
        <begin position="81"/>
        <end position="442"/>
    </location>
</feature>
<feature type="active site" description="Charge relay system; for autoendoproteolytic cleavage activity" evidence="12">
    <location>
        <position position="285"/>
    </location>
</feature>
<evidence type="ECO:0000256" key="8">
    <source>
        <dbReference type="ARBA" id="ARBA00023209"/>
    </source>
</evidence>
<reference evidence="14 15" key="1">
    <citation type="submission" date="2024-09" db="EMBL/GenBank/DDBJ databases">
        <title>Chromosome-scale assembly of Riccia fluitans.</title>
        <authorList>
            <person name="Paukszto L."/>
            <person name="Sawicki J."/>
            <person name="Karawczyk K."/>
            <person name="Piernik-Szablinska J."/>
            <person name="Szczecinska M."/>
            <person name="Mazdziarz M."/>
        </authorList>
    </citation>
    <scope>NUCLEOTIDE SEQUENCE [LARGE SCALE GENOMIC DNA]</scope>
    <source>
        <strain evidence="14">Rf_01</strain>
        <tissue evidence="14">Aerial parts of the thallus</tissue>
    </source>
</reference>
<evidence type="ECO:0000256" key="2">
    <source>
        <dbReference type="ARBA" id="ARBA00022516"/>
    </source>
</evidence>
<comment type="PTM">
    <text evidence="12">Is synthesized initially as an inactive proenzyme. Formation of the active enzyme involves a self-maturation process in which the active site pyruvoyl group is generated from an internal serine residue via an autocatalytic post-translational modification. Two non-identical subunits are generated from the proenzyme in this reaction, and the pyruvate is formed at the N-terminus of the alpha chain, which is derived from the carboxyl end of the proenzyme. The autoendoproteolytic cleavage occurs by a canonical serine protease mechanism, in which the side chain hydroxyl group of the serine supplies its oxygen atom to form the C-terminus of the beta chain, while the remainder of the serine residue undergoes an oxidative deamination to produce ammonia and the pyruvoyl prosthetic group on the alpha chain. During this reaction, the Ser that is part of the protease active site of the proenzyme becomes the pyruvoyl prosthetic group, which constitutes an essential element of the active site of the mature decarboxylase.</text>
</comment>
<evidence type="ECO:0000256" key="10">
    <source>
        <dbReference type="ARBA" id="ARBA00023264"/>
    </source>
</evidence>
<dbReference type="InterPro" id="IPR033177">
    <property type="entry name" value="PSD-B"/>
</dbReference>
<dbReference type="GO" id="GO:0005743">
    <property type="term" value="C:mitochondrial inner membrane"/>
    <property type="evidence" value="ECO:0007669"/>
    <property type="project" value="UniProtKB-SubCell"/>
</dbReference>
<evidence type="ECO:0000313" key="14">
    <source>
        <dbReference type="EMBL" id="KAL2622398.1"/>
    </source>
</evidence>
<comment type="subunit">
    <text evidence="12">Heterodimer of a large membrane-associated beta subunit and a small pyruvoyl-containing alpha subunit.</text>
</comment>
<dbReference type="InterPro" id="IPR003817">
    <property type="entry name" value="PS_Dcarbxylase"/>
</dbReference>
<comment type="similarity">
    <text evidence="12">Belongs to the phosphatidylserine decarboxylase family. PSD-B subfamily. Eukaryotic type I sub-subfamily.</text>
</comment>
<evidence type="ECO:0000313" key="15">
    <source>
        <dbReference type="Proteomes" id="UP001605036"/>
    </source>
</evidence>
<keyword evidence="2 12" id="KW-0444">Lipid biosynthesis</keyword>
<keyword evidence="12" id="KW-0865">Zymogen</keyword>
<comment type="subcellular location">
    <molecule>Phosphatidylserine decarboxylase 1 beta chain</molecule>
    <subcellularLocation>
        <location evidence="12">Mitochondrion inner membrane</location>
        <topology evidence="12">Single-pass membrane protein</topology>
        <orientation evidence="12">Intermembrane side</orientation>
    </subcellularLocation>
</comment>
<comment type="cofactor">
    <cofactor evidence="12">
        <name>pyruvate</name>
        <dbReference type="ChEBI" id="CHEBI:15361"/>
    </cofactor>
    <text evidence="12">Binds 1 pyruvoyl group covalently per subunit.</text>
</comment>
<dbReference type="EC" id="4.1.1.65" evidence="12"/>
<feature type="active site" description="Charge relay system; for autoendoproteolytic cleavage activity" evidence="12">
    <location>
        <position position="394"/>
    </location>
</feature>
<comment type="subcellular location">
    <molecule>Phosphatidylserine decarboxylase 1 alpha chain</molecule>
    <subcellularLocation>
        <location evidence="12">Mitochondrion inner membrane</location>
        <topology evidence="12">Peripheral membrane protein</topology>
        <orientation evidence="12">Intermembrane side</orientation>
    </subcellularLocation>
    <text evidence="12">Anchored to the mitochondrial inner membrane through its interaction with the integral membrane beta chain.</text>
</comment>
<evidence type="ECO:0000256" key="12">
    <source>
        <dbReference type="HAMAP-Rule" id="MF_03208"/>
    </source>
</evidence>
<evidence type="ECO:0000256" key="13">
    <source>
        <dbReference type="SAM" id="MobiDB-lite"/>
    </source>
</evidence>
<feature type="active site" description="Schiff-base intermediate with substrate; via pyruvic acid; for decarboxylase activity" evidence="12">
    <location>
        <position position="394"/>
    </location>
</feature>
<feature type="modified residue" description="Pyruvic acid (Ser); by autocatalysis" evidence="12">
    <location>
        <position position="394"/>
    </location>
</feature>
<keyword evidence="8 12" id="KW-0594">Phospholipid biosynthesis</keyword>
<dbReference type="HAMAP" id="MF_03208">
    <property type="entry name" value="PS_decarb_PSD_B_type1_euk"/>
    <property type="match status" value="1"/>
</dbReference>
<keyword evidence="5 12" id="KW-1133">Transmembrane helix</keyword>
<dbReference type="GO" id="GO:0016540">
    <property type="term" value="P:protein autoprocessing"/>
    <property type="evidence" value="ECO:0007669"/>
    <property type="project" value="UniProtKB-UniRule"/>
</dbReference>
<dbReference type="PANTHER" id="PTHR10067">
    <property type="entry name" value="PHOSPHATIDYLSERINE DECARBOXYLASE"/>
    <property type="match status" value="1"/>
</dbReference>
<evidence type="ECO:0000256" key="7">
    <source>
        <dbReference type="ARBA" id="ARBA00023136"/>
    </source>
</evidence>
<protein>
    <recommendedName>
        <fullName evidence="12">Phosphatidylserine decarboxylase proenzyme 1, mitochondrial</fullName>
        <ecNumber evidence="12">4.1.1.65</ecNumber>
    </recommendedName>
    <component>
        <recommendedName>
            <fullName evidence="12">Phosphatidylserine decarboxylase 1 beta chain</fullName>
        </recommendedName>
    </component>
    <component>
        <recommendedName>
            <fullName evidence="12">Phosphatidylserine decarboxylase 1 alpha chain</fullName>
        </recommendedName>
    </component>
</protein>
<gene>
    <name evidence="14" type="ORF">R1flu_002603</name>
</gene>
<evidence type="ECO:0000256" key="4">
    <source>
        <dbReference type="ARBA" id="ARBA00022793"/>
    </source>
</evidence>
<dbReference type="GO" id="GO:0006646">
    <property type="term" value="P:phosphatidylethanolamine biosynthetic process"/>
    <property type="evidence" value="ECO:0007669"/>
    <property type="project" value="UniProtKB-UniRule"/>
</dbReference>
<evidence type="ECO:0000256" key="5">
    <source>
        <dbReference type="ARBA" id="ARBA00022989"/>
    </source>
</evidence>
<evidence type="ECO:0000256" key="11">
    <source>
        <dbReference type="ARBA" id="ARBA00023317"/>
    </source>
</evidence>
<evidence type="ECO:0000256" key="3">
    <source>
        <dbReference type="ARBA" id="ARBA00022692"/>
    </source>
</evidence>
<evidence type="ECO:0000256" key="6">
    <source>
        <dbReference type="ARBA" id="ARBA00023098"/>
    </source>
</evidence>
<dbReference type="Proteomes" id="UP001605036">
    <property type="component" value="Unassembled WGS sequence"/>
</dbReference>
<dbReference type="GO" id="GO:0004609">
    <property type="term" value="F:phosphatidylserine decarboxylase activity"/>
    <property type="evidence" value="ECO:0007669"/>
    <property type="project" value="UniProtKB-UniRule"/>
</dbReference>
<feature type="region of interest" description="Disordered" evidence="13">
    <location>
        <begin position="239"/>
        <end position="258"/>
    </location>
</feature>
<proteinExistence type="inferred from homology"/>
<feature type="region of interest" description="Disordered" evidence="13">
    <location>
        <begin position="32"/>
        <end position="51"/>
    </location>
</feature>
<comment type="function">
    <text evidence="12">Catalyzes the formation of phosphatidylethanolamine (PtdEtn) from phosphatidylserine (PtdSer). Plays a central role in phospholipid metabolism and in the interorganelle trafficking of phosphatidylserine.</text>
</comment>
<dbReference type="EMBL" id="JBHFFA010000006">
    <property type="protein sequence ID" value="KAL2622398.1"/>
    <property type="molecule type" value="Genomic_DNA"/>
</dbReference>
<keyword evidence="15" id="KW-1185">Reference proteome</keyword>
<keyword evidence="12" id="KW-0496">Mitochondrion</keyword>
<dbReference type="PANTHER" id="PTHR10067:SF6">
    <property type="entry name" value="PHOSPHATIDYLSERINE DECARBOXYLASE PROENZYME, MITOCHONDRIAL"/>
    <property type="match status" value="1"/>
</dbReference>
<name>A0ABD1Y6U9_9MARC</name>
<comment type="pathway">
    <text evidence="1">Lipid metabolism.</text>
</comment>
<keyword evidence="6 12" id="KW-0443">Lipid metabolism</keyword>
<dbReference type="Pfam" id="PF02666">
    <property type="entry name" value="PS_Dcarbxylase"/>
    <property type="match status" value="1"/>
</dbReference>
<comment type="catalytic activity">
    <reaction evidence="12">
        <text>a 1,2-diacyl-sn-glycero-3-phospho-L-serine + H(+) = a 1,2-diacyl-sn-glycero-3-phosphoethanolamine + CO2</text>
        <dbReference type="Rhea" id="RHEA:20828"/>
        <dbReference type="ChEBI" id="CHEBI:15378"/>
        <dbReference type="ChEBI" id="CHEBI:16526"/>
        <dbReference type="ChEBI" id="CHEBI:57262"/>
        <dbReference type="ChEBI" id="CHEBI:64612"/>
        <dbReference type="EC" id="4.1.1.65"/>
    </reaction>
</comment>
<feature type="site" description="Cleavage (non-hydrolytic); by autocatalysis" evidence="12">
    <location>
        <begin position="393"/>
        <end position="394"/>
    </location>
</feature>
<keyword evidence="9 12" id="KW-0456">Lyase</keyword>
<comment type="caution">
    <text evidence="14">The sequence shown here is derived from an EMBL/GenBank/DDBJ whole genome shotgun (WGS) entry which is preliminary data.</text>
</comment>
<dbReference type="AlphaFoldDB" id="A0ABD1Y6U9"/>
<accession>A0ABD1Y6U9</accession>
<feature type="topological domain" description="Mitochondrial matrix" evidence="12">
    <location>
        <begin position="1"/>
        <end position="61"/>
    </location>
</feature>
<feature type="chain" id="PRO_5044512133" description="Phosphatidylserine decarboxylase 1 beta chain" evidence="12">
    <location>
        <begin position="1"/>
        <end position="393"/>
    </location>
</feature>
<keyword evidence="10 12" id="KW-1208">Phospholipid metabolism</keyword>